<proteinExistence type="predicted"/>
<evidence type="ECO:0000256" key="1">
    <source>
        <dbReference type="SAM" id="Phobius"/>
    </source>
</evidence>
<dbReference type="Proteomes" id="UP000075903">
    <property type="component" value="Unassembled WGS sequence"/>
</dbReference>
<keyword evidence="1" id="KW-0472">Membrane</keyword>
<dbReference type="VEuPathDB" id="VectorBase:AMEM006505"/>
<name>A0A182UZW5_ANOME</name>
<protein>
    <recommendedName>
        <fullName evidence="4">Transmembrane protein</fullName>
    </recommendedName>
</protein>
<reference evidence="2" key="1">
    <citation type="submission" date="2020-05" db="UniProtKB">
        <authorList>
            <consortium name="EnsemblMetazoa"/>
        </authorList>
    </citation>
    <scope>IDENTIFICATION</scope>
    <source>
        <strain evidence="2">MAF</strain>
    </source>
</reference>
<keyword evidence="1" id="KW-0812">Transmembrane</keyword>
<dbReference type="EnsemblMetazoa" id="AMEM006505-RA">
    <property type="protein sequence ID" value="AMEM006505-PA"/>
    <property type="gene ID" value="AMEM006505"/>
</dbReference>
<keyword evidence="3" id="KW-1185">Reference proteome</keyword>
<accession>A0A182UZW5</accession>
<dbReference type="AlphaFoldDB" id="A0A182UZW5"/>
<evidence type="ECO:0000313" key="3">
    <source>
        <dbReference type="Proteomes" id="UP000075903"/>
    </source>
</evidence>
<feature type="transmembrane region" description="Helical" evidence="1">
    <location>
        <begin position="29"/>
        <end position="48"/>
    </location>
</feature>
<keyword evidence="1" id="KW-1133">Transmembrane helix</keyword>
<evidence type="ECO:0000313" key="2">
    <source>
        <dbReference type="EnsemblMetazoa" id="AMEM006505-PA"/>
    </source>
</evidence>
<feature type="transmembrane region" description="Helical" evidence="1">
    <location>
        <begin position="109"/>
        <end position="131"/>
    </location>
</feature>
<organism evidence="2 3">
    <name type="scientific">Anopheles merus</name>
    <name type="common">Mosquito</name>
    <dbReference type="NCBI Taxonomy" id="30066"/>
    <lineage>
        <taxon>Eukaryota</taxon>
        <taxon>Metazoa</taxon>
        <taxon>Ecdysozoa</taxon>
        <taxon>Arthropoda</taxon>
        <taxon>Hexapoda</taxon>
        <taxon>Insecta</taxon>
        <taxon>Pterygota</taxon>
        <taxon>Neoptera</taxon>
        <taxon>Endopterygota</taxon>
        <taxon>Diptera</taxon>
        <taxon>Nematocera</taxon>
        <taxon>Culicoidea</taxon>
        <taxon>Culicidae</taxon>
        <taxon>Anophelinae</taxon>
        <taxon>Anopheles</taxon>
    </lineage>
</organism>
<evidence type="ECO:0008006" key="4">
    <source>
        <dbReference type="Google" id="ProtNLM"/>
    </source>
</evidence>
<sequence length="133" mass="14198">MTGGRISQSASVRCRLLQSSGRSLISRRFFANNLSATVPIVLLLITFASDFAYLSGNSDGGGVLADEVTTTPPEETWTTSSNENVGTGEAAPFAPINKPIEPEKYIDPAMIGVLVAMAVMFIIICVVLRLFSK</sequence>